<dbReference type="HAMAP" id="MF_02126">
    <property type="entry name" value="RF_methyltr_PrmC"/>
    <property type="match status" value="1"/>
</dbReference>
<dbReference type="Gene3D" id="3.40.50.150">
    <property type="entry name" value="Vaccinia Virus protein VP39"/>
    <property type="match status" value="1"/>
</dbReference>
<dbReference type="InterPro" id="IPR029063">
    <property type="entry name" value="SAM-dependent_MTases_sf"/>
</dbReference>
<dbReference type="InterPro" id="IPR050320">
    <property type="entry name" value="N5-glutamine_MTase"/>
</dbReference>
<comment type="caution">
    <text evidence="9">The sequence shown here is derived from an EMBL/GenBank/DDBJ whole genome shotgun (WGS) entry which is preliminary data.</text>
</comment>
<dbReference type="GO" id="GO:0032259">
    <property type="term" value="P:methylation"/>
    <property type="evidence" value="ECO:0007669"/>
    <property type="project" value="UniProtKB-KW"/>
</dbReference>
<feature type="binding site" evidence="5">
    <location>
        <position position="166"/>
    </location>
    <ligand>
        <name>S-adenosyl-L-methionine</name>
        <dbReference type="ChEBI" id="CHEBI:59789"/>
    </ligand>
</feature>
<evidence type="ECO:0000256" key="5">
    <source>
        <dbReference type="HAMAP-Rule" id="MF_02126"/>
    </source>
</evidence>
<dbReference type="InterPro" id="IPR019874">
    <property type="entry name" value="RF_methyltr_PrmC"/>
</dbReference>
<evidence type="ECO:0000256" key="4">
    <source>
        <dbReference type="ARBA" id="ARBA00048391"/>
    </source>
</evidence>
<evidence type="ECO:0000256" key="1">
    <source>
        <dbReference type="ARBA" id="ARBA00022603"/>
    </source>
</evidence>
<dbReference type="PANTHER" id="PTHR18895:SF74">
    <property type="entry name" value="MTRF1L RELEASE FACTOR GLUTAMINE METHYLTRANSFERASE"/>
    <property type="match status" value="1"/>
</dbReference>
<reference evidence="9" key="2">
    <citation type="submission" date="2021-01" db="EMBL/GenBank/DDBJ databases">
        <authorList>
            <person name="Hahn C.R."/>
            <person name="Youssef N.H."/>
            <person name="Elshahed M."/>
        </authorList>
    </citation>
    <scope>NUCLEOTIDE SEQUENCE</scope>
    <source>
        <strain evidence="9">Zod_Metabat.24</strain>
    </source>
</reference>
<dbReference type="InterPro" id="IPR002052">
    <property type="entry name" value="DNA_methylase_N6_adenine_CS"/>
</dbReference>
<dbReference type="Pfam" id="PF17827">
    <property type="entry name" value="PrmC_N"/>
    <property type="match status" value="1"/>
</dbReference>
<dbReference type="EC" id="2.1.1.297" evidence="5"/>
<comment type="catalytic activity">
    <reaction evidence="4 5">
        <text>L-glutaminyl-[peptide chain release factor] + S-adenosyl-L-methionine = N(5)-methyl-L-glutaminyl-[peptide chain release factor] + S-adenosyl-L-homocysteine + H(+)</text>
        <dbReference type="Rhea" id="RHEA:42896"/>
        <dbReference type="Rhea" id="RHEA-COMP:10271"/>
        <dbReference type="Rhea" id="RHEA-COMP:10272"/>
        <dbReference type="ChEBI" id="CHEBI:15378"/>
        <dbReference type="ChEBI" id="CHEBI:30011"/>
        <dbReference type="ChEBI" id="CHEBI:57856"/>
        <dbReference type="ChEBI" id="CHEBI:59789"/>
        <dbReference type="ChEBI" id="CHEBI:61891"/>
        <dbReference type="EC" id="2.1.1.297"/>
    </reaction>
</comment>
<dbReference type="EMBL" id="JAFGIX010000057">
    <property type="protein sequence ID" value="MBN1573885.1"/>
    <property type="molecule type" value="Genomic_DNA"/>
</dbReference>
<keyword evidence="2 5" id="KW-0808">Transferase</keyword>
<evidence type="ECO:0000256" key="2">
    <source>
        <dbReference type="ARBA" id="ARBA00022679"/>
    </source>
</evidence>
<proteinExistence type="inferred from homology"/>
<evidence type="ECO:0000256" key="6">
    <source>
        <dbReference type="SAM" id="MobiDB-lite"/>
    </source>
</evidence>
<dbReference type="InterPro" id="IPR040758">
    <property type="entry name" value="PrmC_N"/>
</dbReference>
<dbReference type="InterPro" id="IPR007848">
    <property type="entry name" value="Small_mtfrase_dom"/>
</dbReference>
<feature type="domain" description="Methyltransferase small" evidence="7">
    <location>
        <begin position="138"/>
        <end position="221"/>
    </location>
</feature>
<dbReference type="InterPro" id="IPR004556">
    <property type="entry name" value="HemK-like"/>
</dbReference>
<feature type="domain" description="Release factor glutamine methyltransferase N-terminal" evidence="8">
    <location>
        <begin position="26"/>
        <end position="96"/>
    </location>
</feature>
<dbReference type="GO" id="GO:0102559">
    <property type="term" value="F:peptide chain release factor N(5)-glutamine methyltransferase activity"/>
    <property type="evidence" value="ECO:0007669"/>
    <property type="project" value="UniProtKB-EC"/>
</dbReference>
<comment type="function">
    <text evidence="5">Methylates the class 1 translation termination release factors RF1/PrfA and RF2/PrfB on the glutamine residue of the universally conserved GGQ motif.</text>
</comment>
<feature type="binding site" evidence="5">
    <location>
        <position position="212"/>
    </location>
    <ligand>
        <name>S-adenosyl-L-methionine</name>
        <dbReference type="ChEBI" id="CHEBI:59789"/>
    </ligand>
</feature>
<comment type="similarity">
    <text evidence="5">Belongs to the protein N5-glutamine methyltransferase family. PrmC subfamily.</text>
</comment>
<keyword evidence="3 5" id="KW-0949">S-adenosyl-L-methionine</keyword>
<evidence type="ECO:0000259" key="7">
    <source>
        <dbReference type="Pfam" id="PF05175"/>
    </source>
</evidence>
<reference evidence="9" key="1">
    <citation type="journal article" date="2021" name="Environ. Microbiol.">
        <title>Genomic characterization of three novel Desulfobacterota classes expand the metabolic and phylogenetic diversity of the phylum.</title>
        <authorList>
            <person name="Murphy C.L."/>
            <person name="Biggerstaff J."/>
            <person name="Eichhorn A."/>
            <person name="Ewing E."/>
            <person name="Shahan R."/>
            <person name="Soriano D."/>
            <person name="Stewart S."/>
            <person name="VanMol K."/>
            <person name="Walker R."/>
            <person name="Walters P."/>
            <person name="Elshahed M.S."/>
            <person name="Youssef N.H."/>
        </authorList>
    </citation>
    <scope>NUCLEOTIDE SEQUENCE</scope>
    <source>
        <strain evidence="9">Zod_Metabat.24</strain>
    </source>
</reference>
<accession>A0A9D8KGZ7</accession>
<evidence type="ECO:0000256" key="3">
    <source>
        <dbReference type="ARBA" id="ARBA00022691"/>
    </source>
</evidence>
<feature type="binding site" evidence="5">
    <location>
        <begin position="143"/>
        <end position="147"/>
    </location>
    <ligand>
        <name>S-adenosyl-L-methionine</name>
        <dbReference type="ChEBI" id="CHEBI:59789"/>
    </ligand>
</feature>
<gene>
    <name evidence="5 9" type="primary">prmC</name>
    <name evidence="9" type="ORF">JW984_11870</name>
</gene>
<dbReference type="NCBIfam" id="TIGR00536">
    <property type="entry name" value="hemK_fam"/>
    <property type="match status" value="1"/>
</dbReference>
<feature type="binding site" evidence="5">
    <location>
        <begin position="212"/>
        <end position="215"/>
    </location>
    <ligand>
        <name>substrate</name>
    </ligand>
</feature>
<dbReference type="PROSITE" id="PS00092">
    <property type="entry name" value="N6_MTASE"/>
    <property type="match status" value="1"/>
</dbReference>
<comment type="caution">
    <text evidence="5">Lacks conserved residue(s) required for the propagation of feature annotation.</text>
</comment>
<feature type="region of interest" description="Disordered" evidence="6">
    <location>
        <begin position="1"/>
        <end position="21"/>
    </location>
</feature>
<organism evidence="9 10">
    <name type="scientific">Candidatus Zymogenus saltonus</name>
    <dbReference type="NCBI Taxonomy" id="2844893"/>
    <lineage>
        <taxon>Bacteria</taxon>
        <taxon>Deltaproteobacteria</taxon>
        <taxon>Candidatus Zymogenia</taxon>
        <taxon>Candidatus Zymogeniales</taxon>
        <taxon>Candidatus Zymogenaceae</taxon>
        <taxon>Candidatus Zymogenus</taxon>
    </lineage>
</organism>
<protein>
    <recommendedName>
        <fullName evidence="5">Release factor glutamine methyltransferase</fullName>
        <shortName evidence="5">RF MTase</shortName>
        <ecNumber evidence="5">2.1.1.297</ecNumber>
    </recommendedName>
    <alternativeName>
        <fullName evidence="5">N5-glutamine methyltransferase PrmC</fullName>
    </alternativeName>
    <alternativeName>
        <fullName evidence="5">Protein-(glutamine-N5) MTase PrmC</fullName>
    </alternativeName>
    <alternativeName>
        <fullName evidence="5">Protein-glutamine N-methyltransferase PrmC</fullName>
    </alternativeName>
</protein>
<sequence length="310" mass="33555">MIPPTGTEPVAKKDLPKEGTPSNILEAVNRASSYLKEMGIESHRLDSELITAKVLDARRIDLYLMHDRPLTPEEWREIGSLILKRGGGAPTAYITGEKEFWSISISVNESVLIPRPETEVLVEETLAVIGGIDEEVVSILEIGTGSGAVAMALSAELPGASITATDISKDAIKVASENLKRHGFSDRVDLLCGSLYEPIILLEKKYDVILSNPPYVSAEQMESLPVEIKREPYIALDGSVNGGADGLDVIRPIIDGAPDYLIAGGHLLLEIGSDQMDGVRKIVEDTPGLSFLKTRMDYASLPRVVVAVRD</sequence>
<dbReference type="Gene3D" id="1.10.8.10">
    <property type="entry name" value="DNA helicase RuvA subunit, C-terminal domain"/>
    <property type="match status" value="1"/>
</dbReference>
<dbReference type="Proteomes" id="UP000809273">
    <property type="component" value="Unassembled WGS sequence"/>
</dbReference>
<keyword evidence="1 5" id="KW-0489">Methyltransferase</keyword>
<evidence type="ECO:0000313" key="9">
    <source>
        <dbReference type="EMBL" id="MBN1573885.1"/>
    </source>
</evidence>
<dbReference type="GO" id="GO:0003676">
    <property type="term" value="F:nucleic acid binding"/>
    <property type="evidence" value="ECO:0007669"/>
    <property type="project" value="InterPro"/>
</dbReference>
<dbReference type="CDD" id="cd02440">
    <property type="entry name" value="AdoMet_MTases"/>
    <property type="match status" value="1"/>
</dbReference>
<dbReference type="NCBIfam" id="TIGR03534">
    <property type="entry name" value="RF_mod_PrmC"/>
    <property type="match status" value="1"/>
</dbReference>
<dbReference type="AlphaFoldDB" id="A0A9D8KGZ7"/>
<dbReference type="SUPFAM" id="SSF53335">
    <property type="entry name" value="S-adenosyl-L-methionine-dependent methyltransferases"/>
    <property type="match status" value="1"/>
</dbReference>
<name>A0A9D8KGZ7_9DELT</name>
<evidence type="ECO:0000259" key="8">
    <source>
        <dbReference type="Pfam" id="PF17827"/>
    </source>
</evidence>
<dbReference type="PANTHER" id="PTHR18895">
    <property type="entry name" value="HEMK METHYLTRANSFERASE"/>
    <property type="match status" value="1"/>
</dbReference>
<dbReference type="Pfam" id="PF05175">
    <property type="entry name" value="MTS"/>
    <property type="match status" value="1"/>
</dbReference>
<evidence type="ECO:0000313" key="10">
    <source>
        <dbReference type="Proteomes" id="UP000809273"/>
    </source>
</evidence>